<keyword evidence="1" id="KW-0732">Signal</keyword>
<dbReference type="Pfam" id="PF00395">
    <property type="entry name" value="SLH"/>
    <property type="match status" value="1"/>
</dbReference>
<dbReference type="InterPro" id="IPR012338">
    <property type="entry name" value="Beta-lactam/transpept-like"/>
</dbReference>
<evidence type="ECO:0000259" key="2">
    <source>
        <dbReference type="PROSITE" id="PS51272"/>
    </source>
</evidence>
<dbReference type="GO" id="GO:0016787">
    <property type="term" value="F:hydrolase activity"/>
    <property type="evidence" value="ECO:0007669"/>
    <property type="project" value="UniProtKB-KW"/>
</dbReference>
<name>A0ABV4V4C9_9BACL</name>
<dbReference type="PANTHER" id="PTHR46825:SF9">
    <property type="entry name" value="BETA-LACTAMASE-RELATED DOMAIN-CONTAINING PROTEIN"/>
    <property type="match status" value="1"/>
</dbReference>
<evidence type="ECO:0000313" key="4">
    <source>
        <dbReference type="Proteomes" id="UP001575622"/>
    </source>
</evidence>
<dbReference type="InterPro" id="IPR050491">
    <property type="entry name" value="AmpC-like"/>
</dbReference>
<dbReference type="InterPro" id="IPR001466">
    <property type="entry name" value="Beta-lactam-related"/>
</dbReference>
<dbReference type="InterPro" id="IPR001119">
    <property type="entry name" value="SLH_dom"/>
</dbReference>
<dbReference type="PROSITE" id="PS51257">
    <property type="entry name" value="PROKAR_LIPOPROTEIN"/>
    <property type="match status" value="1"/>
</dbReference>
<reference evidence="3 4" key="1">
    <citation type="submission" date="2024-09" db="EMBL/GenBank/DDBJ databases">
        <authorList>
            <person name="Makale K.P.P."/>
            <person name="Makhzoum A."/>
            <person name="Rantong G."/>
            <person name="Rahube T.O."/>
        </authorList>
    </citation>
    <scope>NUCLEOTIDE SEQUENCE [LARGE SCALE GENOMIC DNA]</scope>
    <source>
        <strain evidence="3 4">KM_D13</strain>
    </source>
</reference>
<evidence type="ECO:0000313" key="3">
    <source>
        <dbReference type="EMBL" id="MFB0843551.1"/>
    </source>
</evidence>
<feature type="chain" id="PRO_5046122567" evidence="1">
    <location>
        <begin position="24"/>
        <end position="665"/>
    </location>
</feature>
<feature type="signal peptide" evidence="1">
    <location>
        <begin position="1"/>
        <end position="23"/>
    </location>
</feature>
<gene>
    <name evidence="3" type="ORF">ACEU3E_15330</name>
</gene>
<dbReference type="EMBL" id="JBHDLN010000006">
    <property type="protein sequence ID" value="MFB0843551.1"/>
    <property type="molecule type" value="Genomic_DNA"/>
</dbReference>
<dbReference type="Gene3D" id="3.40.710.10">
    <property type="entry name" value="DD-peptidase/beta-lactamase superfamily"/>
    <property type="match status" value="1"/>
</dbReference>
<dbReference type="Proteomes" id="UP001575622">
    <property type="component" value="Unassembled WGS sequence"/>
</dbReference>
<keyword evidence="4" id="KW-1185">Reference proteome</keyword>
<comment type="caution">
    <text evidence="3">The sequence shown here is derived from an EMBL/GenBank/DDBJ whole genome shotgun (WGS) entry which is preliminary data.</text>
</comment>
<keyword evidence="3" id="KW-0378">Hydrolase</keyword>
<evidence type="ECO:0000256" key="1">
    <source>
        <dbReference type="SAM" id="SignalP"/>
    </source>
</evidence>
<dbReference type="SUPFAM" id="SSF56601">
    <property type="entry name" value="beta-lactamase/transpeptidase-like"/>
    <property type="match status" value="1"/>
</dbReference>
<protein>
    <submittedName>
        <fullName evidence="3">Serine hydrolase</fullName>
    </submittedName>
</protein>
<proteinExistence type="predicted"/>
<accession>A0ABV4V4C9</accession>
<dbReference type="PANTHER" id="PTHR46825">
    <property type="entry name" value="D-ALANYL-D-ALANINE-CARBOXYPEPTIDASE/ENDOPEPTIDASE AMPH"/>
    <property type="match status" value="1"/>
</dbReference>
<feature type="domain" description="SLH" evidence="2">
    <location>
        <begin position="596"/>
        <end position="665"/>
    </location>
</feature>
<feature type="domain" description="SLH" evidence="2">
    <location>
        <begin position="496"/>
        <end position="559"/>
    </location>
</feature>
<dbReference type="Pfam" id="PF00144">
    <property type="entry name" value="Beta-lactamase"/>
    <property type="match status" value="1"/>
</dbReference>
<sequence>MKKMKPKLNMAALFLCATTLMTACTPSDEKPESAQAVEKTNLNGPQDAKEVEAFADPLFAEVMKKHNVNGSNFVVVKDGKVLVNKGYGYADKEKKTPVDKNTVFQIGSVTKTFTGLAANQLADQGKINLHEDIQTYLGGMKIPNKTEKKLTMFDLLTYTPGFDFPDIASYYSPENATKDMPMKQFILDHMPTVVRPPGEAYTYDNFGFLLAGYAIENVSGMPFHQYMDKNVFKPLGMNSTSVRLTPELNNRMAAHYNLAGELVPMDWNAPTDGPQGSIISTGEDMAKYLTMLLQKGKYGDKQLVSEKTAEQMFTYQVVADKSIPQTTVGGFEGYRNELANGQRVVIKGGNVTGHQSLIVVAPEKNTAFYMSYNHESVLMSMDVYEAFMDHYFPETKTLEKPVYVHLDEKDAEKYVGLYQNTRFMFLKSKFSYADGKLQMETGTGKHTFKMITPLLFEDESGNKLAFKKDHRGSIEYFYYNTMEGNHFGSDSQKIHEKQPFSDVAEGSKYKSFIDDLHALDIMGAKSGSLFEPQASMTQREFADVLLRAQGWYGIPWAFDGMKRQLQTGFPSFDPNAIITRQTAAVMIQALKELKPASKVQLSGQTDASAVEAVTALVSQGVIDPDTTVQADGSVDFRSNQPLLRQEAAALLDKAFGHYALPLPIK</sequence>
<organism evidence="3 4">
    <name type="scientific">Paenibacillus oleatilyticus</name>
    <dbReference type="NCBI Taxonomy" id="2594886"/>
    <lineage>
        <taxon>Bacteria</taxon>
        <taxon>Bacillati</taxon>
        <taxon>Bacillota</taxon>
        <taxon>Bacilli</taxon>
        <taxon>Bacillales</taxon>
        <taxon>Paenibacillaceae</taxon>
        <taxon>Paenibacillus</taxon>
    </lineage>
</organism>
<dbReference type="RefSeq" id="WP_373952457.1">
    <property type="nucleotide sequence ID" value="NZ_JBHDLN010000006.1"/>
</dbReference>
<dbReference type="PROSITE" id="PS51272">
    <property type="entry name" value="SLH"/>
    <property type="match status" value="2"/>
</dbReference>